<evidence type="ECO:0000313" key="9">
    <source>
        <dbReference type="Proteomes" id="UP001500707"/>
    </source>
</evidence>
<dbReference type="PANTHER" id="PTHR45663:SF11">
    <property type="entry name" value="GEO12009P1"/>
    <property type="match status" value="1"/>
</dbReference>
<gene>
    <name evidence="8" type="primary">trxA_3</name>
    <name evidence="8" type="ORF">GCM10022295_82030</name>
</gene>
<reference evidence="9" key="1">
    <citation type="journal article" date="2019" name="Int. J. Syst. Evol. Microbiol.">
        <title>The Global Catalogue of Microorganisms (GCM) 10K type strain sequencing project: providing services to taxonomists for standard genome sequencing and annotation.</title>
        <authorList>
            <consortium name="The Broad Institute Genomics Platform"/>
            <consortium name="The Broad Institute Genome Sequencing Center for Infectious Disease"/>
            <person name="Wu L."/>
            <person name="Ma J."/>
        </authorList>
    </citation>
    <scope>NUCLEOTIDE SEQUENCE [LARGE SCALE GENOMIC DNA]</scope>
    <source>
        <strain evidence="9">JCM 17656</strain>
    </source>
</reference>
<dbReference type="NCBIfam" id="TIGR01068">
    <property type="entry name" value="thioredoxin"/>
    <property type="match status" value="1"/>
</dbReference>
<comment type="similarity">
    <text evidence="1 6">Belongs to the thioredoxin family.</text>
</comment>
<comment type="caution">
    <text evidence="8">The sequence shown here is derived from an EMBL/GenBank/DDBJ whole genome shotgun (WGS) entry which is preliminary data.</text>
</comment>
<evidence type="ECO:0000256" key="4">
    <source>
        <dbReference type="ARBA" id="ARBA00023284"/>
    </source>
</evidence>
<keyword evidence="2" id="KW-0813">Transport</keyword>
<keyword evidence="9" id="KW-1185">Reference proteome</keyword>
<dbReference type="RefSeq" id="WP_346186039.1">
    <property type="nucleotide sequence ID" value="NZ_BAABCE010000024.1"/>
</dbReference>
<evidence type="ECO:0000256" key="2">
    <source>
        <dbReference type="ARBA" id="ARBA00022448"/>
    </source>
</evidence>
<feature type="domain" description="Thioredoxin" evidence="7">
    <location>
        <begin position="6"/>
        <end position="104"/>
    </location>
</feature>
<dbReference type="EMBL" id="BAABCE010000024">
    <property type="protein sequence ID" value="GAA3588066.1"/>
    <property type="molecule type" value="Genomic_DNA"/>
</dbReference>
<protein>
    <recommendedName>
        <fullName evidence="5 6">Thioredoxin</fullName>
    </recommendedName>
</protein>
<proteinExistence type="inferred from homology"/>
<evidence type="ECO:0000259" key="7">
    <source>
        <dbReference type="Pfam" id="PF00085"/>
    </source>
</evidence>
<keyword evidence="3" id="KW-0249">Electron transport</keyword>
<name>A0ABP6YUG8_9ACTN</name>
<evidence type="ECO:0000256" key="6">
    <source>
        <dbReference type="PIRNR" id="PIRNR000077"/>
    </source>
</evidence>
<accession>A0ABP6YUG8</accession>
<dbReference type="Proteomes" id="UP001500707">
    <property type="component" value="Unassembled WGS sequence"/>
</dbReference>
<dbReference type="Pfam" id="PF00085">
    <property type="entry name" value="Thioredoxin"/>
    <property type="match status" value="1"/>
</dbReference>
<organism evidence="8 9">
    <name type="scientific">Streptomyces osmaniensis</name>
    <dbReference type="NCBI Taxonomy" id="593134"/>
    <lineage>
        <taxon>Bacteria</taxon>
        <taxon>Bacillati</taxon>
        <taxon>Actinomycetota</taxon>
        <taxon>Actinomycetes</taxon>
        <taxon>Kitasatosporales</taxon>
        <taxon>Streptomycetaceae</taxon>
        <taxon>Streptomyces</taxon>
    </lineage>
</organism>
<dbReference type="PIRSF" id="PIRSF000077">
    <property type="entry name" value="Thioredoxin"/>
    <property type="match status" value="1"/>
</dbReference>
<dbReference type="PANTHER" id="PTHR45663">
    <property type="entry name" value="GEO12009P1"/>
    <property type="match status" value="1"/>
</dbReference>
<evidence type="ECO:0000256" key="1">
    <source>
        <dbReference type="ARBA" id="ARBA00008987"/>
    </source>
</evidence>
<sequence>MSVAKDVTGATFTADVLRADKTVLVDFWAAWCGPSRAVLPILDQIAAEHPDEITLAKVNVDLNPDLADRHGVVSIPTLMVFRDGTVQKTIIGARPKADLERELQEFLRA</sequence>
<evidence type="ECO:0000256" key="5">
    <source>
        <dbReference type="NCBIfam" id="TIGR01068"/>
    </source>
</evidence>
<keyword evidence="4" id="KW-0676">Redox-active center</keyword>
<dbReference type="CDD" id="cd02947">
    <property type="entry name" value="TRX_family"/>
    <property type="match status" value="1"/>
</dbReference>
<evidence type="ECO:0000313" key="8">
    <source>
        <dbReference type="EMBL" id="GAA3588066.1"/>
    </source>
</evidence>
<dbReference type="InterPro" id="IPR005746">
    <property type="entry name" value="Thioredoxin"/>
</dbReference>
<evidence type="ECO:0000256" key="3">
    <source>
        <dbReference type="ARBA" id="ARBA00022982"/>
    </source>
</evidence>
<dbReference type="InterPro" id="IPR013766">
    <property type="entry name" value="Thioredoxin_domain"/>
</dbReference>